<name>A0A7S4SA66_9STRA</name>
<dbReference type="PANTHER" id="PTHR48057">
    <property type="entry name" value="LEUCINE-RICH REPEAT SERINE/THREONINE-PROTEIN KINASE 1"/>
    <property type="match status" value="1"/>
</dbReference>
<dbReference type="InterPro" id="IPR001611">
    <property type="entry name" value="Leu-rich_rpt"/>
</dbReference>
<protein>
    <recommendedName>
        <fullName evidence="3">Leucine-rich repeat-containing N-terminal plant-type domain-containing protein</fullName>
    </recommendedName>
</protein>
<reference evidence="2" key="1">
    <citation type="submission" date="2021-01" db="EMBL/GenBank/DDBJ databases">
        <authorList>
            <person name="Corre E."/>
            <person name="Pelletier E."/>
            <person name="Niang G."/>
            <person name="Scheremetjew M."/>
            <person name="Finn R."/>
            <person name="Kale V."/>
            <person name="Holt S."/>
            <person name="Cochrane G."/>
            <person name="Meng A."/>
            <person name="Brown T."/>
            <person name="Cohen L."/>
        </authorList>
    </citation>
    <scope>NUCLEOTIDE SEQUENCE</scope>
    <source>
        <strain evidence="2">GSO104</strain>
    </source>
</reference>
<accession>A0A7S4SA66</accession>
<keyword evidence="1" id="KW-1133">Transmembrane helix</keyword>
<evidence type="ECO:0000313" key="2">
    <source>
        <dbReference type="EMBL" id="CAE4639361.1"/>
    </source>
</evidence>
<dbReference type="InterPro" id="IPR032675">
    <property type="entry name" value="LRR_dom_sf"/>
</dbReference>
<feature type="transmembrane region" description="Helical" evidence="1">
    <location>
        <begin position="35"/>
        <end position="53"/>
    </location>
</feature>
<dbReference type="Pfam" id="PF00560">
    <property type="entry name" value="LRR_1"/>
    <property type="match status" value="1"/>
</dbReference>
<organism evidence="2">
    <name type="scientific">Ditylum brightwellii</name>
    <dbReference type="NCBI Taxonomy" id="49249"/>
    <lineage>
        <taxon>Eukaryota</taxon>
        <taxon>Sar</taxon>
        <taxon>Stramenopiles</taxon>
        <taxon>Ochrophyta</taxon>
        <taxon>Bacillariophyta</taxon>
        <taxon>Mediophyceae</taxon>
        <taxon>Lithodesmiophycidae</taxon>
        <taxon>Lithodesmiales</taxon>
        <taxon>Lithodesmiaceae</taxon>
        <taxon>Ditylum</taxon>
    </lineage>
</organism>
<dbReference type="AlphaFoldDB" id="A0A7S4SA66"/>
<keyword evidence="1" id="KW-0812">Transmembrane</keyword>
<evidence type="ECO:0008006" key="3">
    <source>
        <dbReference type="Google" id="ProtNLM"/>
    </source>
</evidence>
<keyword evidence="1" id="KW-0472">Membrane</keyword>
<dbReference type="SUPFAM" id="SSF52058">
    <property type="entry name" value="L domain-like"/>
    <property type="match status" value="1"/>
</dbReference>
<dbReference type="Gene3D" id="3.80.10.10">
    <property type="entry name" value="Ribonuclease Inhibitor"/>
    <property type="match status" value="1"/>
</dbReference>
<gene>
    <name evidence="2" type="ORF">DBRI00130_LOCUS31861</name>
</gene>
<dbReference type="InterPro" id="IPR052595">
    <property type="entry name" value="LRRC69/RLP"/>
</dbReference>
<dbReference type="EMBL" id="HBNS01040927">
    <property type="protein sequence ID" value="CAE4639361.1"/>
    <property type="molecule type" value="Transcribed_RNA"/>
</dbReference>
<evidence type="ECO:0000256" key="1">
    <source>
        <dbReference type="SAM" id="Phobius"/>
    </source>
</evidence>
<proteinExistence type="predicted"/>
<sequence>MMEKIVKNRRSNMKAHNLPTLRRSPQVVKHRHGRVFFLLVITISSILLLLYAMKGPSMDIKLEIHPYPSRLPEEKERVAALAKIVLDKVETEYTGTTDVSGPLDAILQWSQSIDGNTKGWNGKTQMDVLPLSLSSEFYPQFMAVRWLALDDTYISADANADADAVAAAAGAYSTLLQRYALSVLYFASSGDTWDRCSRISSSPCEGEDMAVEGAGGRRFLGNSSECEWEGITCSRKDGTIWIELTSNNLSSQPGNSIIPMELVLLKKKIQLLWLSSNLHLHGTIPDYVGEFSELATLSLFDTSLSGTIPDSLLKLKKLTALRLHNTSLEGTISSHMGNMKKLSWLWLHGSHLTGLIPSELGKLRELNALTLHGNDFDALGKLRELNALTLHGNDFDALGEFPQEICSLKKKKNLLHLWTDCTDIEANREGTVKEDGGDSEEMKHTCHCCTRCLVRDDHVGSSE</sequence>